<accession>A0AAN6WRL6</accession>
<dbReference type="PANTHER" id="PTHR44167">
    <property type="entry name" value="OVARIAN-SPECIFIC SERINE/THREONINE-PROTEIN KINASE LOK-RELATED"/>
    <property type="match status" value="1"/>
</dbReference>
<protein>
    <submittedName>
        <fullName evidence="2">Kinase-like domain-containing protein</fullName>
    </submittedName>
</protein>
<dbReference type="Proteomes" id="UP001302126">
    <property type="component" value="Unassembled WGS sequence"/>
</dbReference>
<dbReference type="GO" id="GO:0005634">
    <property type="term" value="C:nucleus"/>
    <property type="evidence" value="ECO:0007669"/>
    <property type="project" value="TreeGrafter"/>
</dbReference>
<keyword evidence="2" id="KW-0808">Transferase</keyword>
<gene>
    <name evidence="2" type="ORF">QBC35DRAFT_387818</name>
</gene>
<proteinExistence type="predicted"/>
<dbReference type="InterPro" id="IPR011009">
    <property type="entry name" value="Kinase-like_dom_sf"/>
</dbReference>
<keyword evidence="2" id="KW-0418">Kinase</keyword>
<evidence type="ECO:0000313" key="3">
    <source>
        <dbReference type="Proteomes" id="UP001302126"/>
    </source>
</evidence>
<reference evidence="2" key="2">
    <citation type="submission" date="2023-05" db="EMBL/GenBank/DDBJ databases">
        <authorList>
            <consortium name="Lawrence Berkeley National Laboratory"/>
            <person name="Steindorff A."/>
            <person name="Hensen N."/>
            <person name="Bonometti L."/>
            <person name="Westerberg I."/>
            <person name="Brannstrom I.O."/>
            <person name="Guillou S."/>
            <person name="Cros-Aarteil S."/>
            <person name="Calhoun S."/>
            <person name="Haridas S."/>
            <person name="Kuo A."/>
            <person name="Mondo S."/>
            <person name="Pangilinan J."/>
            <person name="Riley R."/>
            <person name="Labutti K."/>
            <person name="Andreopoulos B."/>
            <person name="Lipzen A."/>
            <person name="Chen C."/>
            <person name="Yanf M."/>
            <person name="Daum C."/>
            <person name="Ng V."/>
            <person name="Clum A."/>
            <person name="Ohm R."/>
            <person name="Martin F."/>
            <person name="Silar P."/>
            <person name="Natvig D."/>
            <person name="Lalanne C."/>
            <person name="Gautier V."/>
            <person name="Ament-Velasquez S.L."/>
            <person name="Kruys A."/>
            <person name="Hutchinson M.I."/>
            <person name="Powell A.J."/>
            <person name="Barry K."/>
            <person name="Miller A.N."/>
            <person name="Grigoriev I.V."/>
            <person name="Debuchy R."/>
            <person name="Gladieux P."/>
            <person name="Thoren M.H."/>
            <person name="Johannesson H."/>
        </authorList>
    </citation>
    <scope>NUCLEOTIDE SEQUENCE</scope>
    <source>
        <strain evidence="2">PSN309</strain>
    </source>
</reference>
<sequence length="283" mass="31810">MPLPIITSWPDFSHVSEEDDPETERFKYTMCVAVDTDDTVFYAELPLPKADITFEQLTSALKPIPDDEIDAGWPSTVLPCGTPSLALFAGSEDPKENKNFYIKRPRFALYDVFSRHGTRVTRLLGQNLLEEAEVMELLSRNPHPNIIKYHGCVSQCRYLTGIVLDRHSEATIDEYLKQGREITDKQTVMDELESAILHLHSLGWAHNDLNPSNVMVAVDGETGNIKPILIDFRSAKPVGEALGTSRGTAGWIDGKIEDYTTSKKENDIFALQKIRAWIEETTS</sequence>
<evidence type="ECO:0000259" key="1">
    <source>
        <dbReference type="PROSITE" id="PS50011"/>
    </source>
</evidence>
<dbReference type="PANTHER" id="PTHR44167:SF18">
    <property type="entry name" value="PROTEIN KINASE DOMAIN-CONTAINING PROTEIN"/>
    <property type="match status" value="1"/>
</dbReference>
<dbReference type="GO" id="GO:0044773">
    <property type="term" value="P:mitotic DNA damage checkpoint signaling"/>
    <property type="evidence" value="ECO:0007669"/>
    <property type="project" value="TreeGrafter"/>
</dbReference>
<feature type="domain" description="Protein kinase" evidence="1">
    <location>
        <begin position="26"/>
        <end position="283"/>
    </location>
</feature>
<comment type="caution">
    <text evidence="2">The sequence shown here is derived from an EMBL/GenBank/DDBJ whole genome shotgun (WGS) entry which is preliminary data.</text>
</comment>
<dbReference type="Gene3D" id="1.10.510.10">
    <property type="entry name" value="Transferase(Phosphotransferase) domain 1"/>
    <property type="match status" value="1"/>
</dbReference>
<dbReference type="SUPFAM" id="SSF56112">
    <property type="entry name" value="Protein kinase-like (PK-like)"/>
    <property type="match status" value="1"/>
</dbReference>
<dbReference type="GO" id="GO:0004674">
    <property type="term" value="F:protein serine/threonine kinase activity"/>
    <property type="evidence" value="ECO:0007669"/>
    <property type="project" value="TreeGrafter"/>
</dbReference>
<organism evidence="2 3">
    <name type="scientific">Podospora australis</name>
    <dbReference type="NCBI Taxonomy" id="1536484"/>
    <lineage>
        <taxon>Eukaryota</taxon>
        <taxon>Fungi</taxon>
        <taxon>Dikarya</taxon>
        <taxon>Ascomycota</taxon>
        <taxon>Pezizomycotina</taxon>
        <taxon>Sordariomycetes</taxon>
        <taxon>Sordariomycetidae</taxon>
        <taxon>Sordariales</taxon>
        <taxon>Podosporaceae</taxon>
        <taxon>Podospora</taxon>
    </lineage>
</organism>
<dbReference type="GO" id="GO:0005524">
    <property type="term" value="F:ATP binding"/>
    <property type="evidence" value="ECO:0007669"/>
    <property type="project" value="InterPro"/>
</dbReference>
<dbReference type="InterPro" id="IPR000719">
    <property type="entry name" value="Prot_kinase_dom"/>
</dbReference>
<evidence type="ECO:0000313" key="2">
    <source>
        <dbReference type="EMBL" id="KAK4186181.1"/>
    </source>
</evidence>
<dbReference type="PROSITE" id="PS50011">
    <property type="entry name" value="PROTEIN_KINASE_DOM"/>
    <property type="match status" value="1"/>
</dbReference>
<dbReference type="GO" id="GO:0005737">
    <property type="term" value="C:cytoplasm"/>
    <property type="evidence" value="ECO:0007669"/>
    <property type="project" value="TreeGrafter"/>
</dbReference>
<name>A0AAN6WRL6_9PEZI</name>
<dbReference type="Pfam" id="PF00069">
    <property type="entry name" value="Pkinase"/>
    <property type="match status" value="1"/>
</dbReference>
<keyword evidence="3" id="KW-1185">Reference proteome</keyword>
<dbReference type="EMBL" id="MU864429">
    <property type="protein sequence ID" value="KAK4186181.1"/>
    <property type="molecule type" value="Genomic_DNA"/>
</dbReference>
<dbReference type="AlphaFoldDB" id="A0AAN6WRL6"/>
<reference evidence="2" key="1">
    <citation type="journal article" date="2023" name="Mol. Phylogenet. Evol.">
        <title>Genome-scale phylogeny and comparative genomics of the fungal order Sordariales.</title>
        <authorList>
            <person name="Hensen N."/>
            <person name="Bonometti L."/>
            <person name="Westerberg I."/>
            <person name="Brannstrom I.O."/>
            <person name="Guillou S."/>
            <person name="Cros-Aarteil S."/>
            <person name="Calhoun S."/>
            <person name="Haridas S."/>
            <person name="Kuo A."/>
            <person name="Mondo S."/>
            <person name="Pangilinan J."/>
            <person name="Riley R."/>
            <person name="LaButti K."/>
            <person name="Andreopoulos B."/>
            <person name="Lipzen A."/>
            <person name="Chen C."/>
            <person name="Yan M."/>
            <person name="Daum C."/>
            <person name="Ng V."/>
            <person name="Clum A."/>
            <person name="Steindorff A."/>
            <person name="Ohm R.A."/>
            <person name="Martin F."/>
            <person name="Silar P."/>
            <person name="Natvig D.O."/>
            <person name="Lalanne C."/>
            <person name="Gautier V."/>
            <person name="Ament-Velasquez S.L."/>
            <person name="Kruys A."/>
            <person name="Hutchinson M.I."/>
            <person name="Powell A.J."/>
            <person name="Barry K."/>
            <person name="Miller A.N."/>
            <person name="Grigoriev I.V."/>
            <person name="Debuchy R."/>
            <person name="Gladieux P."/>
            <person name="Hiltunen Thoren M."/>
            <person name="Johannesson H."/>
        </authorList>
    </citation>
    <scope>NUCLEOTIDE SEQUENCE</scope>
    <source>
        <strain evidence="2">PSN309</strain>
    </source>
</reference>